<gene>
    <name evidence="2" type="ORF">ABNN70_10420</name>
</gene>
<accession>A0AAU8ICL7</accession>
<proteinExistence type="predicted"/>
<dbReference type="RefSeq" id="WP_353947742.1">
    <property type="nucleotide sequence ID" value="NZ_CP159510.1"/>
</dbReference>
<evidence type="ECO:0008006" key="3">
    <source>
        <dbReference type="Google" id="ProtNLM"/>
    </source>
</evidence>
<evidence type="ECO:0000313" key="2">
    <source>
        <dbReference type="EMBL" id="XCJ16104.1"/>
    </source>
</evidence>
<feature type="transmembrane region" description="Helical" evidence="1">
    <location>
        <begin position="164"/>
        <end position="190"/>
    </location>
</feature>
<feature type="transmembrane region" description="Helical" evidence="1">
    <location>
        <begin position="61"/>
        <end position="77"/>
    </location>
</feature>
<feature type="transmembrane region" description="Helical" evidence="1">
    <location>
        <begin position="83"/>
        <end position="101"/>
    </location>
</feature>
<feature type="transmembrane region" description="Helical" evidence="1">
    <location>
        <begin position="35"/>
        <end position="54"/>
    </location>
</feature>
<dbReference type="EMBL" id="CP159510">
    <property type="protein sequence ID" value="XCJ16104.1"/>
    <property type="molecule type" value="Genomic_DNA"/>
</dbReference>
<keyword evidence="1" id="KW-0812">Transmembrane</keyword>
<dbReference type="AlphaFoldDB" id="A0AAU8ICL7"/>
<keyword evidence="1" id="KW-1133">Transmembrane helix</keyword>
<feature type="transmembrane region" description="Helical" evidence="1">
    <location>
        <begin position="133"/>
        <end position="152"/>
    </location>
</feature>
<evidence type="ECO:0000256" key="1">
    <source>
        <dbReference type="SAM" id="Phobius"/>
    </source>
</evidence>
<keyword evidence="1" id="KW-0472">Membrane</keyword>
<feature type="transmembrane region" description="Helical" evidence="1">
    <location>
        <begin position="108"/>
        <end position="127"/>
    </location>
</feature>
<feature type="transmembrane region" description="Helical" evidence="1">
    <location>
        <begin position="254"/>
        <end position="274"/>
    </location>
</feature>
<organism evidence="2">
    <name type="scientific">Sporolactobacillus sp. Y61</name>
    <dbReference type="NCBI Taxonomy" id="3160863"/>
    <lineage>
        <taxon>Bacteria</taxon>
        <taxon>Bacillati</taxon>
        <taxon>Bacillota</taxon>
        <taxon>Bacilli</taxon>
        <taxon>Bacillales</taxon>
        <taxon>Sporolactobacillaceae</taxon>
        <taxon>Sporolactobacillus</taxon>
    </lineage>
</organism>
<sequence length="405" mass="46560">MFKRLPDLPFLCFIGFCYTFTCLVLIPLTVWGWRVFFPLLILLLVQGGVIRVILNKREIRLSLVLTLSTLSAGAAYFLFSFTLTASCLVILLFTSLSMSALEKRTSHFLWRLFLISAVVSVFYYLFLTFPNSSFLFLLLLTELLLLTAFIITEQRKAIRFLPGMTLLFLFGMGVLTGIILLLKPVIVWIYDFIFNFFFKNILYAIADGLNTLLNSLTRADTGARIQEAFHGSNASDQMNERADKMAHIPPYHDYSFLIGACIIAAVILILILLFKKRRIRLTGAITPARVQSVISPRHPDKKNRRRRFGRLIPPKNPVRKNIFQLQKLAAKHHCTRYSNESLSEWFQRIGLYSQGLPLITGYQKVRYGRQELSPGETKALFQSLQHIRHLMREKDVSRDKTAHND</sequence>
<feature type="transmembrane region" description="Helical" evidence="1">
    <location>
        <begin position="7"/>
        <end position="29"/>
    </location>
</feature>
<protein>
    <recommendedName>
        <fullName evidence="3">DUF4129 domain-containing protein</fullName>
    </recommendedName>
</protein>
<name>A0AAU8ICL7_9BACL</name>
<reference evidence="2" key="1">
    <citation type="submission" date="2024-06" db="EMBL/GenBank/DDBJ databases">
        <authorList>
            <person name="Fan A."/>
            <person name="Zhang F.Y."/>
            <person name="Zhang L."/>
        </authorList>
    </citation>
    <scope>NUCLEOTIDE SEQUENCE</scope>
    <source>
        <strain evidence="2">Y61</strain>
    </source>
</reference>